<evidence type="ECO:0000313" key="6">
    <source>
        <dbReference type="Proteomes" id="UP000294937"/>
    </source>
</evidence>
<dbReference type="InterPro" id="IPR008334">
    <property type="entry name" value="5'-Nucleotdase_C"/>
</dbReference>
<dbReference type="Gene3D" id="3.90.780.10">
    <property type="entry name" value="5'-Nucleotidase, C-terminal domain"/>
    <property type="match status" value="1"/>
</dbReference>
<dbReference type="OrthoDB" id="9793179at2"/>
<reference evidence="5 6" key="1">
    <citation type="submission" date="2019-03" db="EMBL/GenBank/DDBJ databases">
        <title>Genomic Encyclopedia of Type Strains, Phase IV (KMG-IV): sequencing the most valuable type-strain genomes for metagenomic binning, comparative biology and taxonomic classification.</title>
        <authorList>
            <person name="Goeker M."/>
        </authorList>
    </citation>
    <scope>NUCLEOTIDE SEQUENCE [LARGE SCALE GENOMIC DNA]</scope>
    <source>
        <strain evidence="5 6">DSM 45707</strain>
    </source>
</reference>
<dbReference type="SUPFAM" id="SSF56300">
    <property type="entry name" value="Metallo-dependent phosphatases"/>
    <property type="match status" value="1"/>
</dbReference>
<dbReference type="PANTHER" id="PTHR11575">
    <property type="entry name" value="5'-NUCLEOTIDASE-RELATED"/>
    <property type="match status" value="1"/>
</dbReference>
<name>A0A4R3LCF4_9BACL</name>
<dbReference type="InterPro" id="IPR036907">
    <property type="entry name" value="5'-Nucleotdase_C_sf"/>
</dbReference>
<comment type="similarity">
    <text evidence="2">Belongs to the 5'-nucleotidase family.</text>
</comment>
<dbReference type="RefSeq" id="WP_131923354.1">
    <property type="nucleotide sequence ID" value="NZ_SMAG01000001.1"/>
</dbReference>
<dbReference type="EMBL" id="SMAG01000001">
    <property type="protein sequence ID" value="TCS96988.1"/>
    <property type="molecule type" value="Genomic_DNA"/>
</dbReference>
<dbReference type="SUPFAM" id="SSF55816">
    <property type="entry name" value="5'-nucleotidase (syn. UDP-sugar hydrolase), C-terminal domain"/>
    <property type="match status" value="1"/>
</dbReference>
<keyword evidence="6" id="KW-1185">Reference proteome</keyword>
<evidence type="ECO:0000259" key="3">
    <source>
        <dbReference type="Pfam" id="PF00149"/>
    </source>
</evidence>
<dbReference type="PANTHER" id="PTHR11575:SF23">
    <property type="entry name" value="5-NUCLEOTIDASE FAMILY PROTEIN"/>
    <property type="match status" value="1"/>
</dbReference>
<dbReference type="InterPro" id="IPR004843">
    <property type="entry name" value="Calcineurin-like_PHP"/>
</dbReference>
<keyword evidence="2" id="KW-0547">Nucleotide-binding</keyword>
<dbReference type="GO" id="GO:0009166">
    <property type="term" value="P:nucleotide catabolic process"/>
    <property type="evidence" value="ECO:0007669"/>
    <property type="project" value="InterPro"/>
</dbReference>
<sequence length="481" mass="54973">MSVIQRFHLLHTNDIHSHLEQTSQVYTLVSRYRHEWESNGEPVWMLDIGDHTDRERMETEGTDGQINNRILEATQYDLITLGNNELLTFSKPQLNQLYQDAGYRVISSNVVHKETRQPPLWIHPRWIEERGGVRFGFLGATVPYPVVYDLMGWQVMEPIEALERQVKQLKGQVDVLIILSHLGLPSDRMMAEKIEGIDLILGAHTHHLLEVPEQIGDTWIAGAGKFGRYVGHIWIDYDQTKGQIEQVHGECFPTAEELPSSRIDELISEERRRAKNVLSKRITELAIPLVVNYYEESPLGNLLADSLRQWTKADIAIVNSGQLLGSLPMGPVTLEQLHQICPHPINPVLLRIQGREIYHALEDSCLQEIVEKEVYGFGFRGKNLGSLCVSGMTIVYDPESKPRRKICSVQINGKHLAEDEEIIIATVDMFTFGAGYSQFKKGQVIRYFLPEFLRDLLAWRLQQTNAISQAVQNRWQTAKDV</sequence>
<dbReference type="CDD" id="cd00845">
    <property type="entry name" value="MPP_UshA_N_like"/>
    <property type="match status" value="1"/>
</dbReference>
<evidence type="ECO:0000259" key="4">
    <source>
        <dbReference type="Pfam" id="PF02872"/>
    </source>
</evidence>
<dbReference type="GO" id="GO:0008253">
    <property type="term" value="F:5'-nucleotidase activity"/>
    <property type="evidence" value="ECO:0007669"/>
    <property type="project" value="TreeGrafter"/>
</dbReference>
<dbReference type="InterPro" id="IPR006179">
    <property type="entry name" value="5_nucleotidase/apyrase"/>
</dbReference>
<dbReference type="AlphaFoldDB" id="A0A4R3LCF4"/>
<dbReference type="InterPro" id="IPR029052">
    <property type="entry name" value="Metallo-depent_PP-like"/>
</dbReference>
<protein>
    <submittedName>
        <fullName evidence="5">2',3'-cyclic-nucleotide 2'-phosphodiesterase (5'-nucleotidase family)</fullName>
    </submittedName>
</protein>
<keyword evidence="1" id="KW-0732">Signal</keyword>
<dbReference type="Pfam" id="PF00149">
    <property type="entry name" value="Metallophos"/>
    <property type="match status" value="1"/>
</dbReference>
<dbReference type="GO" id="GO:0030288">
    <property type="term" value="C:outer membrane-bounded periplasmic space"/>
    <property type="evidence" value="ECO:0007669"/>
    <property type="project" value="TreeGrafter"/>
</dbReference>
<dbReference type="Pfam" id="PF02872">
    <property type="entry name" value="5_nucleotid_C"/>
    <property type="match status" value="1"/>
</dbReference>
<dbReference type="GO" id="GO:0000166">
    <property type="term" value="F:nucleotide binding"/>
    <property type="evidence" value="ECO:0007669"/>
    <property type="project" value="UniProtKB-KW"/>
</dbReference>
<feature type="domain" description="5'-Nucleotidase C-terminal" evidence="4">
    <location>
        <begin position="292"/>
        <end position="437"/>
    </location>
</feature>
<feature type="domain" description="Calcineurin-like phosphoesterase" evidence="3">
    <location>
        <begin position="8"/>
        <end position="207"/>
    </location>
</feature>
<evidence type="ECO:0000313" key="5">
    <source>
        <dbReference type="EMBL" id="TCS96988.1"/>
    </source>
</evidence>
<accession>A0A4R3LCF4</accession>
<evidence type="ECO:0000256" key="2">
    <source>
        <dbReference type="RuleBase" id="RU362119"/>
    </source>
</evidence>
<dbReference type="Gene3D" id="3.60.21.10">
    <property type="match status" value="1"/>
</dbReference>
<dbReference type="GO" id="GO:0008768">
    <property type="term" value="F:UDP-sugar diphosphatase activity"/>
    <property type="evidence" value="ECO:0007669"/>
    <property type="project" value="TreeGrafter"/>
</dbReference>
<dbReference type="Proteomes" id="UP000294937">
    <property type="component" value="Unassembled WGS sequence"/>
</dbReference>
<proteinExistence type="inferred from homology"/>
<keyword evidence="2" id="KW-0378">Hydrolase</keyword>
<dbReference type="PRINTS" id="PR01607">
    <property type="entry name" value="APYRASEFAMLY"/>
</dbReference>
<gene>
    <name evidence="5" type="ORF">EDD58_101635</name>
</gene>
<organism evidence="5 6">
    <name type="scientific">Hazenella coriacea</name>
    <dbReference type="NCBI Taxonomy" id="1179467"/>
    <lineage>
        <taxon>Bacteria</taxon>
        <taxon>Bacillati</taxon>
        <taxon>Bacillota</taxon>
        <taxon>Bacilli</taxon>
        <taxon>Bacillales</taxon>
        <taxon>Thermoactinomycetaceae</taxon>
        <taxon>Hazenella</taxon>
    </lineage>
</organism>
<comment type="caution">
    <text evidence="5">The sequence shown here is derived from an EMBL/GenBank/DDBJ whole genome shotgun (WGS) entry which is preliminary data.</text>
</comment>
<evidence type="ECO:0000256" key="1">
    <source>
        <dbReference type="ARBA" id="ARBA00022729"/>
    </source>
</evidence>